<keyword evidence="2" id="KW-1185">Reference proteome</keyword>
<reference evidence="1" key="1">
    <citation type="submission" date="2021-01" db="EMBL/GenBank/DDBJ databases">
        <title>Characterization of Corynebacterium spp. from penguins.</title>
        <authorList>
            <person name="Svec P."/>
        </authorList>
    </citation>
    <scope>NUCLEOTIDE SEQUENCE</scope>
    <source>
        <strain evidence="1">CCM 8835</strain>
    </source>
</reference>
<dbReference type="InterPro" id="IPR010148">
    <property type="entry name" value="CRISPR-assoc_prot_CT1975"/>
</dbReference>
<dbReference type="Proteomes" id="UP000650005">
    <property type="component" value="Unassembled WGS sequence"/>
</dbReference>
<evidence type="ECO:0000313" key="2">
    <source>
        <dbReference type="Proteomes" id="UP000650005"/>
    </source>
</evidence>
<accession>A0ABS1FNB2</accession>
<dbReference type="EMBL" id="JAENIP010000017">
    <property type="protein sequence ID" value="MBK1844929.1"/>
    <property type="molecule type" value="Genomic_DNA"/>
</dbReference>
<dbReference type="NCBIfam" id="TIGR01869">
    <property type="entry name" value="casC_Cse4"/>
    <property type="match status" value="1"/>
</dbReference>
<proteinExistence type="predicted"/>
<name>A0ABS1FNB2_9CORY</name>
<sequence>MKTQNTYLDIHIIQSVPPSCVNRDDTGSPKSAVYGGVRRSRVSSQAWKRAARDNFGKFLDTDELGERTLIAVDRIAVKIRELRPDLDEATATDLATKALTASGVKVKEPKVKKGEKAETGPVTGYLLFLSRRQITNLANLGIESHESGKAIAKKAAQEAVRTDRSIDIALFGRMIADAPELNSDATCQVAHALSVHPALTEFDYFTASDDNKAEDTAAAGMIGTVEFTSSTLYRYATINVPKLVEELGSVDAACRAVEAFLACFALSMPTGKQNTFGNRTRPELVMVSVREDQPVNFVGAFEKAIRSDSGYGEKATIKLAEHAAEEDGGYGTEPVAVRYFVSGAAATEAAKTALDRYGTSGDFQDILSFAVDSVKSRLGGQE</sequence>
<evidence type="ECO:0000313" key="1">
    <source>
        <dbReference type="EMBL" id="MBK1844929.1"/>
    </source>
</evidence>
<comment type="caution">
    <text evidence="1">The sequence shown here is derived from an EMBL/GenBank/DDBJ whole genome shotgun (WGS) entry which is preliminary data.</text>
</comment>
<gene>
    <name evidence="1" type="primary">cas7e</name>
    <name evidence="1" type="ORF">JIM95_10155</name>
</gene>
<dbReference type="RefSeq" id="WP_200260541.1">
    <property type="nucleotide sequence ID" value="NZ_JAENIP020000001.1"/>
</dbReference>
<organism evidence="1 2">
    <name type="scientific">Corynebacterium antarcticum</name>
    <dbReference type="NCBI Taxonomy" id="2800405"/>
    <lineage>
        <taxon>Bacteria</taxon>
        <taxon>Bacillati</taxon>
        <taxon>Actinomycetota</taxon>
        <taxon>Actinomycetes</taxon>
        <taxon>Mycobacteriales</taxon>
        <taxon>Corynebacteriaceae</taxon>
        <taxon>Corynebacterium</taxon>
    </lineage>
</organism>
<protein>
    <submittedName>
        <fullName evidence="1">Type I-E CRISPR-associated protein Cas7/Cse4/CasC</fullName>
    </submittedName>
</protein>
<dbReference type="Pfam" id="PF09344">
    <property type="entry name" value="Cas_CT1975"/>
    <property type="match status" value="1"/>
</dbReference>